<evidence type="ECO:0000313" key="1">
    <source>
        <dbReference type="EMBL" id="AKF05581.1"/>
    </source>
</evidence>
<dbReference type="RefSeq" id="WP_053232841.1">
    <property type="nucleotide sequence ID" value="NZ_CP011125.1"/>
</dbReference>
<name>A0A0F6W268_9BACT</name>
<protein>
    <recommendedName>
        <fullName evidence="3">Lipoprotein</fullName>
    </recommendedName>
</protein>
<dbReference type="KEGG" id="samy:DB32_002730"/>
<accession>A0A0F6W268</accession>
<evidence type="ECO:0008006" key="3">
    <source>
        <dbReference type="Google" id="ProtNLM"/>
    </source>
</evidence>
<organism evidence="1 2">
    <name type="scientific">Sandaracinus amylolyticus</name>
    <dbReference type="NCBI Taxonomy" id="927083"/>
    <lineage>
        <taxon>Bacteria</taxon>
        <taxon>Pseudomonadati</taxon>
        <taxon>Myxococcota</taxon>
        <taxon>Polyangia</taxon>
        <taxon>Polyangiales</taxon>
        <taxon>Sandaracinaceae</taxon>
        <taxon>Sandaracinus</taxon>
    </lineage>
</organism>
<evidence type="ECO:0000313" key="2">
    <source>
        <dbReference type="Proteomes" id="UP000034883"/>
    </source>
</evidence>
<dbReference type="PROSITE" id="PS51257">
    <property type="entry name" value="PROKAR_LIPOPROTEIN"/>
    <property type="match status" value="1"/>
</dbReference>
<sequence>MPTDHVRATCALVLAGALSIACEERDPAPFAPERDGAIERPDGGPLVITRRDAGQRDAGIDAGAFDGGDLGDAGVGLPVVDGVIGEREYELGIDDVTSSTPPTGLPDQLTRLLVVRTATRLWIGIEGNVGPGRGMMLLLDAAYGGEDGVTLTAGSLADNVGTLDRALSSAVLFSAEDSFRPEYAWGALAEVPFTIDGSEDDVGWREITTADDFADLPSGNRTVCSEDACETSIPIGGTGILRAGTIAIAVRTIDANGLLSSQTLPLDEPGAPESISNVLRVFPPE</sequence>
<dbReference type="AlphaFoldDB" id="A0A0F6W268"/>
<keyword evidence="2" id="KW-1185">Reference proteome</keyword>
<dbReference type="Proteomes" id="UP000034883">
    <property type="component" value="Chromosome"/>
</dbReference>
<dbReference type="EMBL" id="CP011125">
    <property type="protein sequence ID" value="AKF05581.1"/>
    <property type="molecule type" value="Genomic_DNA"/>
</dbReference>
<reference evidence="1 2" key="1">
    <citation type="submission" date="2015-03" db="EMBL/GenBank/DDBJ databases">
        <title>Genome assembly of Sandaracinus amylolyticus DSM 53668.</title>
        <authorList>
            <person name="Sharma G."/>
            <person name="Subramanian S."/>
        </authorList>
    </citation>
    <scope>NUCLEOTIDE SEQUENCE [LARGE SCALE GENOMIC DNA]</scope>
    <source>
        <strain evidence="1 2">DSM 53668</strain>
    </source>
</reference>
<dbReference type="STRING" id="927083.DB32_002730"/>
<proteinExistence type="predicted"/>
<gene>
    <name evidence="1" type="ORF">DB32_002730</name>
</gene>